<dbReference type="OrthoDB" id="8177873at2759"/>
<sequence length="1411" mass="161143">MPLQEEHSSLIKRSRDSCEICKEYSSLGRLSSYERLGNLDIQKYHKIYTGADYERSLNEALKEHMKDYYPDVNTRAYSLPEGYILRNRDFKELKEEAKKSGEDDVDLPANYLAVARVFDEVKYAWKDVPSLTIADYAFTDTLFKVGDAMQRKKFIEAYGVSSENMKSGDHDVFGFGLSGRHIVGLFFQVKGTKPDANKKTVWKDFKIATKQVHKDIDVFRRICCKFITADVKLAGFPAFPMFSKSDLEKAIECEGCRARILISDPYDAKYFTTFLKRHGIELKPWDKDPNSPIMNIYKSIFELYVCAASAVKMPRNLIQLFKKSDEQMKEMLMILTPHQRKLVTSIDKVIYLCGTSGTGKTFVLKKRADTKEGKVLMINMAGGLLTSEFQHHFEENEEVEVIDGRKEGLEENLQRLKKFLQENGKGKHVLIDEVSFTLGFQDVITTEALSNHWEWVADMEDQVESITVSFRPNDQSYTRDFSLQDVKPGGFQVEILERVKRNTRKVAELFLAIGDYSRRIFTSFEKTHRMDLEESKSGFLPKLFLIPSCFSLHPDRCRDEILCEAVRTFHAIHAIYDECSPSSPKMPLYVVVDDAKRRNVFVNAVASLDPSFPVIFHHRNGEFRRKRPPALQRLKELFFGKRTRKNVPLVVVTEEEMIGCHPKNVTVVLDLPRSKWINYSRLIATTGENKFLVIEKEEERTGKFSRITEEIRGWDIKESKISVADLNRTLEKFRKKYKSQDIVNLEEDVCPIVSFPGMEMDWDEGEGEDEDEKEMLEFRLRGMFGPPASGKSRKIDLLMRQLLERGYQVHLLHPGSALSREVYRQRWKHKPNMYIEDIDASKIKSLLPIMEHVQNAGKAARMKKEEQEGKDEADSLIVVVEDCPLLNELQRIKERLKQLRERKMKVILAFKPHSEDGQLDDIKRAVEVFKDSPDSTAIVLSSQPTNVDLLRHIQRNEAGIALKLEARSLAVSSLPAAIVPGQPVRFFKCSGRHLGYICRGEGTCHKSVAVASAIMTDHQSYILASDKDLLKSLQVLLNRLEIQVIHPENFRGCEASVIVSLDVNDDWLLEVISRSRTQLIIIDNIPGHEDLWRTMTEEQLVQTWDGPSPEDIAANPGILFSLDEKENFLNVGEYCVLPDLVEKCAFYVFQEPTWNGTGGRIGEEAVGLLDQHTGAIQNLSKMWEALNKTLPLPSSSSPFAEWGYAWDGNPGEAPEIGDERRREIIELLERKGVKWEPKHSPPVALDIRGIGGGLLESLTLTLTGSLLHLPLLKKRMEKNDERSSPELNAAEPMPNGVQSNPSDALLHQIQLAANIIMRPIILIGEVLSRTFFPQVVGDGEKDWRGILLFVQENPQLTIIPIVPHRMSGDVWMEMEELPKAHGEDQPHSSRKRIPFRGKVKVTWKRHTATIL</sequence>
<dbReference type="Gene3D" id="3.40.50.300">
    <property type="entry name" value="P-loop containing nucleotide triphosphate hydrolases"/>
    <property type="match status" value="1"/>
</dbReference>
<evidence type="ECO:0000313" key="3">
    <source>
        <dbReference type="Proteomes" id="UP000677054"/>
    </source>
</evidence>
<feature type="region of interest" description="Disordered" evidence="1">
    <location>
        <begin position="1277"/>
        <end position="1301"/>
    </location>
</feature>
<dbReference type="SUPFAM" id="SSF52540">
    <property type="entry name" value="P-loop containing nucleoside triphosphate hydrolases"/>
    <property type="match status" value="2"/>
</dbReference>
<evidence type="ECO:0000313" key="2">
    <source>
        <dbReference type="EMBL" id="CAD7250472.1"/>
    </source>
</evidence>
<reference evidence="2" key="1">
    <citation type="submission" date="2020-11" db="EMBL/GenBank/DDBJ databases">
        <authorList>
            <person name="Tran Van P."/>
        </authorList>
    </citation>
    <scope>NUCLEOTIDE SEQUENCE</scope>
</reference>
<name>A0A7R9AAE7_9CRUS</name>
<gene>
    <name evidence="2" type="ORF">DSTB1V02_LOCUS10245</name>
</gene>
<protein>
    <submittedName>
        <fullName evidence="2">Uncharacterized protein</fullName>
    </submittedName>
</protein>
<proteinExistence type="predicted"/>
<accession>A0A7R9AAE7</accession>
<feature type="non-terminal residue" evidence="2">
    <location>
        <position position="1"/>
    </location>
</feature>
<organism evidence="2">
    <name type="scientific">Darwinula stevensoni</name>
    <dbReference type="NCBI Taxonomy" id="69355"/>
    <lineage>
        <taxon>Eukaryota</taxon>
        <taxon>Metazoa</taxon>
        <taxon>Ecdysozoa</taxon>
        <taxon>Arthropoda</taxon>
        <taxon>Crustacea</taxon>
        <taxon>Oligostraca</taxon>
        <taxon>Ostracoda</taxon>
        <taxon>Podocopa</taxon>
        <taxon>Podocopida</taxon>
        <taxon>Darwinulocopina</taxon>
        <taxon>Darwinuloidea</taxon>
        <taxon>Darwinulidae</taxon>
        <taxon>Darwinula</taxon>
    </lineage>
</organism>
<dbReference type="Proteomes" id="UP000677054">
    <property type="component" value="Unassembled WGS sequence"/>
</dbReference>
<dbReference type="InterPro" id="IPR027417">
    <property type="entry name" value="P-loop_NTPase"/>
</dbReference>
<keyword evidence="3" id="KW-1185">Reference proteome</keyword>
<dbReference type="EMBL" id="CAJPEV010002875">
    <property type="protein sequence ID" value="CAG0898304.1"/>
    <property type="molecule type" value="Genomic_DNA"/>
</dbReference>
<dbReference type="EMBL" id="LR902392">
    <property type="protein sequence ID" value="CAD7250472.1"/>
    <property type="molecule type" value="Genomic_DNA"/>
</dbReference>
<evidence type="ECO:0000256" key="1">
    <source>
        <dbReference type="SAM" id="MobiDB-lite"/>
    </source>
</evidence>